<comment type="caution">
    <text evidence="1">The sequence shown here is derived from an EMBL/GenBank/DDBJ whole genome shotgun (WGS) entry which is preliminary data.</text>
</comment>
<reference evidence="1 2" key="1">
    <citation type="journal article" date="2024" name="G3 (Bethesda)">
        <title>Genome assembly of Hibiscus sabdariffa L. provides insights into metabolisms of medicinal natural products.</title>
        <authorList>
            <person name="Kim T."/>
        </authorList>
    </citation>
    <scope>NUCLEOTIDE SEQUENCE [LARGE SCALE GENOMIC DNA]</scope>
    <source>
        <strain evidence="1">TK-2024</strain>
        <tissue evidence="1">Old leaves</tissue>
    </source>
</reference>
<accession>A0ABR2QS95</accession>
<dbReference type="EMBL" id="JBBPBN010000033">
    <property type="protein sequence ID" value="KAK9003583.1"/>
    <property type="molecule type" value="Genomic_DNA"/>
</dbReference>
<organism evidence="1 2">
    <name type="scientific">Hibiscus sabdariffa</name>
    <name type="common">roselle</name>
    <dbReference type="NCBI Taxonomy" id="183260"/>
    <lineage>
        <taxon>Eukaryota</taxon>
        <taxon>Viridiplantae</taxon>
        <taxon>Streptophyta</taxon>
        <taxon>Embryophyta</taxon>
        <taxon>Tracheophyta</taxon>
        <taxon>Spermatophyta</taxon>
        <taxon>Magnoliopsida</taxon>
        <taxon>eudicotyledons</taxon>
        <taxon>Gunneridae</taxon>
        <taxon>Pentapetalae</taxon>
        <taxon>rosids</taxon>
        <taxon>malvids</taxon>
        <taxon>Malvales</taxon>
        <taxon>Malvaceae</taxon>
        <taxon>Malvoideae</taxon>
        <taxon>Hibiscus</taxon>
    </lineage>
</organism>
<evidence type="ECO:0000313" key="1">
    <source>
        <dbReference type="EMBL" id="KAK9003583.1"/>
    </source>
</evidence>
<dbReference type="Proteomes" id="UP001396334">
    <property type="component" value="Unassembled WGS sequence"/>
</dbReference>
<proteinExistence type="predicted"/>
<sequence length="83" mass="9342">MARVEKEKDGLEESLGKGRPARLEAENLLEDFDDLCYCWSIVEGINFDLYNPCGVSYETAREGLLPYVRIEVGNDPFTPIDGV</sequence>
<protein>
    <submittedName>
        <fullName evidence="1">Uncharacterized protein</fullName>
    </submittedName>
</protein>
<keyword evidence="2" id="KW-1185">Reference proteome</keyword>
<evidence type="ECO:0000313" key="2">
    <source>
        <dbReference type="Proteomes" id="UP001396334"/>
    </source>
</evidence>
<gene>
    <name evidence="1" type="ORF">V6N11_084223</name>
</gene>
<name>A0ABR2QS95_9ROSI</name>